<name>K2L0J0_9GAMM</name>
<accession>K2L0J0</accession>
<dbReference type="PATRIC" id="fig|740709.3.peg.1708"/>
<dbReference type="Proteomes" id="UP000014115">
    <property type="component" value="Unassembled WGS sequence"/>
</dbReference>
<proteinExistence type="predicted"/>
<dbReference type="OrthoDB" id="4673451at2"/>
<organism evidence="1 2">
    <name type="scientific">Idiomarina xiamenensis 10-D-4</name>
    <dbReference type="NCBI Taxonomy" id="740709"/>
    <lineage>
        <taxon>Bacteria</taxon>
        <taxon>Pseudomonadati</taxon>
        <taxon>Pseudomonadota</taxon>
        <taxon>Gammaproteobacteria</taxon>
        <taxon>Alteromonadales</taxon>
        <taxon>Idiomarinaceae</taxon>
        <taxon>Idiomarina</taxon>
    </lineage>
</organism>
<protein>
    <submittedName>
        <fullName evidence="1">Uncharacterized protein</fullName>
    </submittedName>
</protein>
<dbReference type="STRING" id="740709.A10D4_08437"/>
<gene>
    <name evidence="1" type="ORF">A10D4_08437</name>
</gene>
<sequence>MDNKIKESYRSEIENSGIFSDSEVAIYCDQDVFNKHKFYIQLTESLSPAFSDKISQQELLNISEISYFFLRALLAFDTIIDDGVTSNLKLGVFNYETALTKLQANYPNDDKLWNALKEIKKKYYKATELEKRFYLEERSLDLDEFVYIAEGKSIFVILIPLMLGQSSGNPNNVEKLQKSLLNFHVGLQVLDDIEDFITDIDKSQITYANSSTKKYLSNLGIDSDSLNGKMLYKYFFASGLALEHLDLAERHFTESLQEVENMPVNKFKSHIFTSGINQVNSLREEVKRLLPKATTTSTV</sequence>
<dbReference type="EMBL" id="AMRG01000009">
    <property type="protein sequence ID" value="EKE83435.1"/>
    <property type="molecule type" value="Genomic_DNA"/>
</dbReference>
<reference evidence="1 2" key="1">
    <citation type="journal article" date="2012" name="J. Bacteriol.">
        <title>Genome Sequence of Idiomarina xiamenensis Type Strain 10-D-4.</title>
        <authorList>
            <person name="Lai Q."/>
            <person name="Wang L."/>
            <person name="Wang W."/>
            <person name="Shao Z."/>
        </authorList>
    </citation>
    <scope>NUCLEOTIDE SEQUENCE [LARGE SCALE GENOMIC DNA]</scope>
    <source>
        <strain evidence="1 2">10-D-4</strain>
    </source>
</reference>
<keyword evidence="2" id="KW-1185">Reference proteome</keyword>
<dbReference type="RefSeq" id="WP_008488930.1">
    <property type="nucleotide sequence ID" value="NZ_AMRG01000009.1"/>
</dbReference>
<dbReference type="AlphaFoldDB" id="K2L0J0"/>
<evidence type="ECO:0000313" key="1">
    <source>
        <dbReference type="EMBL" id="EKE83435.1"/>
    </source>
</evidence>
<evidence type="ECO:0000313" key="2">
    <source>
        <dbReference type="Proteomes" id="UP000014115"/>
    </source>
</evidence>
<comment type="caution">
    <text evidence="1">The sequence shown here is derived from an EMBL/GenBank/DDBJ whole genome shotgun (WGS) entry which is preliminary data.</text>
</comment>